<dbReference type="EMBL" id="KN554840">
    <property type="protein sequence ID" value="KHJ89027.1"/>
    <property type="molecule type" value="Genomic_DNA"/>
</dbReference>
<evidence type="ECO:0000313" key="2">
    <source>
        <dbReference type="EMBL" id="KHJ89027.1"/>
    </source>
</evidence>
<evidence type="ECO:0000313" key="3">
    <source>
        <dbReference type="Proteomes" id="UP000053660"/>
    </source>
</evidence>
<dbReference type="AlphaFoldDB" id="A0A0B1SZT6"/>
<evidence type="ECO:0000256" key="1">
    <source>
        <dbReference type="SAM" id="SignalP"/>
    </source>
</evidence>
<keyword evidence="3" id="KW-1185">Reference proteome</keyword>
<keyword evidence="1" id="KW-0732">Signal</keyword>
<organism evidence="2 3">
    <name type="scientific">Oesophagostomum dentatum</name>
    <name type="common">Nodular worm</name>
    <dbReference type="NCBI Taxonomy" id="61180"/>
    <lineage>
        <taxon>Eukaryota</taxon>
        <taxon>Metazoa</taxon>
        <taxon>Ecdysozoa</taxon>
        <taxon>Nematoda</taxon>
        <taxon>Chromadorea</taxon>
        <taxon>Rhabditida</taxon>
        <taxon>Rhabditina</taxon>
        <taxon>Rhabditomorpha</taxon>
        <taxon>Strongyloidea</taxon>
        <taxon>Strongylidae</taxon>
        <taxon>Oesophagostomum</taxon>
    </lineage>
</organism>
<dbReference type="Proteomes" id="UP000053660">
    <property type="component" value="Unassembled WGS sequence"/>
</dbReference>
<name>A0A0B1SZT6_OESDE</name>
<feature type="chain" id="PRO_5002081834" description="Saposin B-type domain-containing protein" evidence="1">
    <location>
        <begin position="22"/>
        <end position="120"/>
    </location>
</feature>
<accession>A0A0B1SZT6</accession>
<feature type="signal peptide" evidence="1">
    <location>
        <begin position="1"/>
        <end position="21"/>
    </location>
</feature>
<protein>
    <recommendedName>
        <fullName evidence="4">Saposin B-type domain-containing protein</fullName>
    </recommendedName>
</protein>
<proteinExistence type="predicted"/>
<gene>
    <name evidence="2" type="ORF">OESDEN_11162</name>
</gene>
<reference evidence="2 3" key="1">
    <citation type="submission" date="2014-03" db="EMBL/GenBank/DDBJ databases">
        <title>Draft genome of the hookworm Oesophagostomum dentatum.</title>
        <authorList>
            <person name="Mitreva M."/>
        </authorList>
    </citation>
    <scope>NUCLEOTIDE SEQUENCE [LARGE SCALE GENOMIC DNA]</scope>
    <source>
        <strain evidence="2 3">OD-Hann</strain>
    </source>
</reference>
<evidence type="ECO:0008006" key="4">
    <source>
        <dbReference type="Google" id="ProtNLM"/>
    </source>
</evidence>
<sequence length="120" mass="13315">MRVSAPLALFFILSTIKTVVPRKPAMPHCYSVCSSAISQFIDSEEAKDEVVKECTKSFTAKVKRYGCSPDLCDTVAALAERHKNFKKGTMGRTLHLVCNAYEVKKAKKATEADRDDDVLL</sequence>